<evidence type="ECO:0000313" key="2">
    <source>
        <dbReference type="EMBL" id="MBB6556539.1"/>
    </source>
</evidence>
<organism evidence="2 3">
    <name type="scientific">Nonomuraea rubra</name>
    <dbReference type="NCBI Taxonomy" id="46180"/>
    <lineage>
        <taxon>Bacteria</taxon>
        <taxon>Bacillati</taxon>
        <taxon>Actinomycetota</taxon>
        <taxon>Actinomycetes</taxon>
        <taxon>Streptosporangiales</taxon>
        <taxon>Streptosporangiaceae</taxon>
        <taxon>Nonomuraea</taxon>
    </lineage>
</organism>
<proteinExistence type="predicted"/>
<evidence type="ECO:0000313" key="3">
    <source>
        <dbReference type="Proteomes" id="UP000565579"/>
    </source>
</evidence>
<evidence type="ECO:0000256" key="1">
    <source>
        <dbReference type="SAM" id="MobiDB-lite"/>
    </source>
</evidence>
<dbReference type="AlphaFoldDB" id="A0A7X0P770"/>
<gene>
    <name evidence="2" type="ORF">HD593_011334</name>
</gene>
<protein>
    <submittedName>
        <fullName evidence="2">Uncharacterized protein</fullName>
    </submittedName>
</protein>
<sequence>MRHELSQLLLGARQADLQALDLAEPAFTLSFGDPIKQVVADLDQAVTLGRFRPEERTSDASFSEPTRVCPVIR</sequence>
<keyword evidence="3" id="KW-1185">Reference proteome</keyword>
<dbReference type="Proteomes" id="UP000565579">
    <property type="component" value="Unassembled WGS sequence"/>
</dbReference>
<dbReference type="RefSeq" id="WP_185110957.1">
    <property type="nucleotide sequence ID" value="NZ_BAAAXY010000241.1"/>
</dbReference>
<reference evidence="2 3" key="1">
    <citation type="submission" date="2020-08" db="EMBL/GenBank/DDBJ databases">
        <title>Sequencing the genomes of 1000 actinobacteria strains.</title>
        <authorList>
            <person name="Klenk H.-P."/>
        </authorList>
    </citation>
    <scope>NUCLEOTIDE SEQUENCE [LARGE SCALE GENOMIC DNA]</scope>
    <source>
        <strain evidence="2 3">DSM 43768</strain>
    </source>
</reference>
<feature type="region of interest" description="Disordered" evidence="1">
    <location>
        <begin position="54"/>
        <end position="73"/>
    </location>
</feature>
<accession>A0A7X0P770</accession>
<comment type="caution">
    <text evidence="2">The sequence shown here is derived from an EMBL/GenBank/DDBJ whole genome shotgun (WGS) entry which is preliminary data.</text>
</comment>
<name>A0A7X0P770_9ACTN</name>
<dbReference type="EMBL" id="JACHMI010000001">
    <property type="protein sequence ID" value="MBB6556539.1"/>
    <property type="molecule type" value="Genomic_DNA"/>
</dbReference>